<dbReference type="GO" id="GO:0030686">
    <property type="term" value="C:90S preribosome"/>
    <property type="evidence" value="ECO:0007669"/>
    <property type="project" value="TreeGrafter"/>
</dbReference>
<dbReference type="Pfam" id="PF08146">
    <property type="entry name" value="BP28CT"/>
    <property type="match status" value="1"/>
</dbReference>
<evidence type="ECO:0000256" key="11">
    <source>
        <dbReference type="SAM" id="MobiDB-lite"/>
    </source>
</evidence>
<dbReference type="FunCoup" id="A0A507B5J5">
    <property type="interactions" value="1051"/>
</dbReference>
<keyword evidence="7 10" id="KW-0539">Nucleus</keyword>
<dbReference type="OrthoDB" id="31183at2759"/>
<gene>
    <name evidence="13" type="ORF">E0L32_005562</name>
</gene>
<evidence type="ECO:0000256" key="3">
    <source>
        <dbReference type="ARBA" id="ARBA00011399"/>
    </source>
</evidence>
<evidence type="ECO:0000313" key="13">
    <source>
        <dbReference type="EMBL" id="TPX14366.1"/>
    </source>
</evidence>
<reference evidence="13 14" key="1">
    <citation type="submission" date="2019-06" db="EMBL/GenBank/DDBJ databases">
        <title>Draft genome sequence of the filamentous fungus Phialemoniopsis curvata isolated from diesel fuel.</title>
        <authorList>
            <person name="Varaljay V.A."/>
            <person name="Lyon W.J."/>
            <person name="Crouch A.L."/>
            <person name="Drake C.E."/>
            <person name="Hollomon J.M."/>
            <person name="Nadeau L.J."/>
            <person name="Nunn H.S."/>
            <person name="Stevenson B.S."/>
            <person name="Bojanowski C.L."/>
            <person name="Crookes-Goodson W.J."/>
        </authorList>
    </citation>
    <scope>NUCLEOTIDE SEQUENCE [LARGE SCALE GENOMIC DNA]</scope>
    <source>
        <strain evidence="13 14">D216</strain>
    </source>
</reference>
<dbReference type="InterPro" id="IPR011989">
    <property type="entry name" value="ARM-like"/>
</dbReference>
<name>A0A507B5J5_9PEZI</name>
<dbReference type="SMART" id="SM01036">
    <property type="entry name" value="BP28CT"/>
    <property type="match status" value="1"/>
</dbReference>
<evidence type="ECO:0000256" key="10">
    <source>
        <dbReference type="RuleBase" id="RU367065"/>
    </source>
</evidence>
<dbReference type="Proteomes" id="UP000319257">
    <property type="component" value="Unassembled WGS sequence"/>
</dbReference>
<evidence type="ECO:0000256" key="6">
    <source>
        <dbReference type="ARBA" id="ARBA00022552"/>
    </source>
</evidence>
<sequence length="1804" mass="198454">MATSLAAQLAQIAASSKSTLNIKAQKAAHSKSLIFEPRVAASQNYQTIYTLCYEGFEELCQLDSRFAQFSTTIFSEQSQDEDRTQMTAAENAELDKKVESFLRLAGSRLRLMPTIKSIEWLIRRFRIHEFNTSALIATFLPYHSIPAFLTLMSILPANLPQEFRFLDPYVKSLTALPRAAIVQQAINHSELLSAISTYTLESCRSQQHYPALISFWGGIMTEAVNGMLDKMRSGRRSVQLDHDQVILQQIGPTLADAMVMRKVPGVQIAAYMVVAVFVAKSSLDDTALSAFMEQLVLGWTQETVRPGLVCLAILAQYRSAKQLSSKVTKAMMKIHGLPDLLNDLAKDHQVEKLANGLVLALTDRLCKKGDARGVPVIKSILMSSVLQERQIVVVFKSLLVAAHKITDDVDESGQARKQLGSALVILSQATGDVGDVIRKVIEDADFDIEELELKLDATIRPRRLLEASKADIDNGGDDDEGETPQSLETALEQLSKVEHSRTSCLSQASDAFFGDLCKLLISVAADKGELLKFDTAPLLCRSTAGSTCFYLSFYMRVWMGPYPTLARVAALDLAKDRLKQDDLSGADLQALLPYCIAAMNDTARKVRRAAADLLVVLGQFPNTPKSKGKKQAHWGSDQLYEKSDDLKWLTPEASNALLQAILPSLEEAVLDADHLTAVLKELLNGSSSSSTITSAKEKKSHVSHAARSAILTFLASHVIYSPLLTLKIRVLKALNQVRGVSSTSRTQLLQPLLQWWGALKSETAQELCALEAVDENTMDLSCVDVVVPNDKAGLDCLFDIAKSSISEERPNLVSCVFARIQNIWPAMKAETKFLTAQTLIDLAYPPQPSAETDVVSQEAAELLRNVDLTTEILSSFLDALQDSSRMLTDPPPNKRRRTSSSEQNRGINVQATPEFKSLLSKVTFVLQLVEAAKPAEHPELLQSLFITLSDLQTLRALVGSELGYLQNLVLSSLLAMLPAYRDNKELKIDASVGHGDILVNCIQKSASPAVQNSALLLVASLAKTAPDVVLHSVMPIFTFMGGSVLRQSDDYSAHVINQTIQEVVPPLIESFKKGRRNLLTSASELLSSFVIAYEHIPSPRRRDLFISLIKNLGPEDFLFAMAAMFVDKYGTTDSIIAFVAELMGAFPVQVQLQSLVKLVDLVSDTLKPKPTLSAILLSKKEDGEQDLQKSALKALTLLPQLLTSRTLKAEFEKLAEADDMETAKVRELYALLLEDVLMLADTVKSKKTMYSRCGAALSSLLNLLSIGEFIKAVESLLDRPNVGLRQKVLRALEVRVDGESTSNPKSRAVLLAFLPQLTAVIRESDDIHYKHTAVTCVDKIAEKYGKKDLEAVAGAAASIAGDECLGQSDRRLQVMALLCLASLVDVLHDAIVPVLPKAMPKALSYLELSLSEPDSELHNAAYSFITSLTQSLPYIMSGSYLNQLLAVSDLSAEADLDTEANESRRECLQTVASQVEAKSLLTGLEKNWQHATESGFLAIDEFIYILGRCIDKHTKSVVAKNVGTLSSIFLSLFDLRRQKQVDGDCTAAELTKLTETEHSVNSVALKMIYKLNDAAFRPVFAQLLEWTTTGLSQKKDRLGRALRQRSVYGFLYTFFDNLKSIVTSYASYVVDSAVDILRTSNPKSPHERELWRLVVRTLAKSFEHDQDGFWQAPSHFEAVAPALVAQLLHAAGPSADDSDVAAELAPALAELAAAADSQEHQKDLNTAILKHMRAEAAPVRLAAVRCQQALTDRLGEEWLAMLPEMLPYISELQDDDDEVVDRETHRWIVKIEEVLGESLDSMLQ</sequence>
<organism evidence="13 14">
    <name type="scientific">Thyridium curvatum</name>
    <dbReference type="NCBI Taxonomy" id="1093900"/>
    <lineage>
        <taxon>Eukaryota</taxon>
        <taxon>Fungi</taxon>
        <taxon>Dikarya</taxon>
        <taxon>Ascomycota</taxon>
        <taxon>Pezizomycotina</taxon>
        <taxon>Sordariomycetes</taxon>
        <taxon>Sordariomycetidae</taxon>
        <taxon>Thyridiales</taxon>
        <taxon>Thyridiaceae</taxon>
        <taxon>Thyridium</taxon>
    </lineage>
</organism>
<dbReference type="GO" id="GO:0030515">
    <property type="term" value="F:snoRNA binding"/>
    <property type="evidence" value="ECO:0007669"/>
    <property type="project" value="TreeGrafter"/>
</dbReference>
<feature type="domain" description="BP28 C-terminal" evidence="12">
    <location>
        <begin position="1515"/>
        <end position="1669"/>
    </location>
</feature>
<comment type="function">
    <text evidence="9">Involved in nucleolar processing of pre-18S ribosomal RNA. Involved in ribosome biosynthesis.</text>
</comment>
<accession>A0A507B5J5</accession>
<dbReference type="RefSeq" id="XP_030996077.1">
    <property type="nucleotide sequence ID" value="XM_031140097.1"/>
</dbReference>
<dbReference type="InterPro" id="IPR016024">
    <property type="entry name" value="ARM-type_fold"/>
</dbReference>
<dbReference type="GO" id="GO:0032040">
    <property type="term" value="C:small-subunit processome"/>
    <property type="evidence" value="ECO:0007669"/>
    <property type="project" value="TreeGrafter"/>
</dbReference>
<dbReference type="PANTHER" id="PTHR13457">
    <property type="entry name" value="BAP28"/>
    <property type="match status" value="1"/>
</dbReference>
<evidence type="ECO:0000256" key="8">
    <source>
        <dbReference type="ARBA" id="ARBA00023274"/>
    </source>
</evidence>
<dbReference type="Pfam" id="PF23243">
    <property type="entry name" value="HEAT_HEATR1"/>
    <property type="match status" value="1"/>
</dbReference>
<dbReference type="GO" id="GO:0034455">
    <property type="term" value="C:t-UTP complex"/>
    <property type="evidence" value="ECO:0007669"/>
    <property type="project" value="TreeGrafter"/>
</dbReference>
<dbReference type="InterPro" id="IPR012954">
    <property type="entry name" value="BP28_C_dom"/>
</dbReference>
<proteinExistence type="inferred from homology"/>
<dbReference type="InterPro" id="IPR022125">
    <property type="entry name" value="U3snoRNP10_N"/>
</dbReference>
<keyword evidence="6 10" id="KW-0698">rRNA processing</keyword>
<dbReference type="InParanoid" id="A0A507B5J5"/>
<dbReference type="GeneID" id="41973009"/>
<dbReference type="InterPro" id="IPR056473">
    <property type="entry name" value="HEAT_Utp10/HEAT1"/>
</dbReference>
<comment type="caution">
    <text evidence="13">The sequence shown here is derived from an EMBL/GenBank/DDBJ whole genome shotgun (WGS) entry which is preliminary data.</text>
</comment>
<comment type="subcellular location">
    <subcellularLocation>
        <location evidence="1 10">Nucleus</location>
        <location evidence="1 10">Nucleolus</location>
    </subcellularLocation>
</comment>
<feature type="region of interest" description="Disordered" evidence="11">
    <location>
        <begin position="883"/>
        <end position="907"/>
    </location>
</feature>
<comment type="similarity">
    <text evidence="2 10">Belongs to the HEATR1/UTP10 family.</text>
</comment>
<dbReference type="Gene3D" id="1.25.10.10">
    <property type="entry name" value="Leucine-rich Repeat Variant"/>
    <property type="match status" value="2"/>
</dbReference>
<protein>
    <recommendedName>
        <fullName evidence="4 10">U3 small nucleolar RNA-associated protein 10</fullName>
    </recommendedName>
</protein>
<dbReference type="Pfam" id="PF12397">
    <property type="entry name" value="U3snoRNP10"/>
    <property type="match status" value="1"/>
</dbReference>
<comment type="subunit">
    <text evidence="3 10">Component of the ribosomal small subunit (SSU) processome.</text>
</comment>
<dbReference type="PANTHER" id="PTHR13457:SF1">
    <property type="entry name" value="HEAT REPEAT-CONTAINING PROTEIN 1"/>
    <property type="match status" value="1"/>
</dbReference>
<dbReference type="STRING" id="1093900.A0A507B5J5"/>
<dbReference type="EMBL" id="SKBQ01000029">
    <property type="protein sequence ID" value="TPX14366.1"/>
    <property type="molecule type" value="Genomic_DNA"/>
</dbReference>
<keyword evidence="14" id="KW-1185">Reference proteome</keyword>
<evidence type="ECO:0000256" key="2">
    <source>
        <dbReference type="ARBA" id="ARBA00010559"/>
    </source>
</evidence>
<dbReference type="GO" id="GO:0045943">
    <property type="term" value="P:positive regulation of transcription by RNA polymerase I"/>
    <property type="evidence" value="ECO:0007669"/>
    <property type="project" value="TreeGrafter"/>
</dbReference>
<dbReference type="SUPFAM" id="SSF48371">
    <property type="entry name" value="ARM repeat"/>
    <property type="match status" value="2"/>
</dbReference>
<keyword evidence="8 10" id="KW-0687">Ribonucleoprotein</keyword>
<evidence type="ECO:0000256" key="1">
    <source>
        <dbReference type="ARBA" id="ARBA00004604"/>
    </source>
</evidence>
<evidence type="ECO:0000313" key="14">
    <source>
        <dbReference type="Proteomes" id="UP000319257"/>
    </source>
</evidence>
<evidence type="ECO:0000256" key="5">
    <source>
        <dbReference type="ARBA" id="ARBA00022517"/>
    </source>
</evidence>
<dbReference type="InterPro" id="IPR040191">
    <property type="entry name" value="UTP10"/>
</dbReference>
<evidence type="ECO:0000256" key="9">
    <source>
        <dbReference type="ARBA" id="ARBA00025076"/>
    </source>
</evidence>
<evidence type="ECO:0000259" key="12">
    <source>
        <dbReference type="SMART" id="SM01036"/>
    </source>
</evidence>
<keyword evidence="5 10" id="KW-0690">Ribosome biogenesis</keyword>
<evidence type="ECO:0000256" key="4">
    <source>
        <dbReference type="ARBA" id="ARBA00015399"/>
    </source>
</evidence>
<dbReference type="GO" id="GO:0000462">
    <property type="term" value="P:maturation of SSU-rRNA from tricistronic rRNA transcript (SSU-rRNA, 5.8S rRNA, LSU-rRNA)"/>
    <property type="evidence" value="ECO:0007669"/>
    <property type="project" value="TreeGrafter"/>
</dbReference>
<evidence type="ECO:0000256" key="7">
    <source>
        <dbReference type="ARBA" id="ARBA00023242"/>
    </source>
</evidence>